<dbReference type="GO" id="GO:0006888">
    <property type="term" value="P:endoplasmic reticulum to Golgi vesicle-mediated transport"/>
    <property type="evidence" value="ECO:0007669"/>
    <property type="project" value="InterPro"/>
</dbReference>
<proteinExistence type="inferred from homology"/>
<dbReference type="EMBL" id="JASFZW010000004">
    <property type="protein sequence ID" value="KAK2078589.1"/>
    <property type="molecule type" value="Genomic_DNA"/>
</dbReference>
<evidence type="ECO:0008006" key="12">
    <source>
        <dbReference type="Google" id="ProtNLM"/>
    </source>
</evidence>
<evidence type="ECO:0000313" key="11">
    <source>
        <dbReference type="Proteomes" id="UP001255856"/>
    </source>
</evidence>
<keyword evidence="5" id="KW-0653">Protein transport</keyword>
<evidence type="ECO:0000256" key="2">
    <source>
        <dbReference type="ARBA" id="ARBA00008473"/>
    </source>
</evidence>
<dbReference type="Proteomes" id="UP001255856">
    <property type="component" value="Unassembled WGS sequence"/>
</dbReference>
<dbReference type="InterPro" id="IPR023601">
    <property type="entry name" value="Golgi_SNAP_su1"/>
</dbReference>
<dbReference type="GO" id="GO:0005797">
    <property type="term" value="C:Golgi medial cisterna"/>
    <property type="evidence" value="ECO:0007669"/>
    <property type="project" value="TreeGrafter"/>
</dbReference>
<dbReference type="AlphaFoldDB" id="A0AAD9IHK9"/>
<dbReference type="Pfam" id="PF12352">
    <property type="entry name" value="V-SNARE_C"/>
    <property type="match status" value="1"/>
</dbReference>
<organism evidence="10 11">
    <name type="scientific">Prototheca wickerhamii</name>
    <dbReference type="NCBI Taxonomy" id="3111"/>
    <lineage>
        <taxon>Eukaryota</taxon>
        <taxon>Viridiplantae</taxon>
        <taxon>Chlorophyta</taxon>
        <taxon>core chlorophytes</taxon>
        <taxon>Trebouxiophyceae</taxon>
        <taxon>Chlorellales</taxon>
        <taxon>Chlorellaceae</taxon>
        <taxon>Prototheca</taxon>
    </lineage>
</organism>
<keyword evidence="11" id="KW-1185">Reference proteome</keyword>
<evidence type="ECO:0000256" key="5">
    <source>
        <dbReference type="ARBA" id="ARBA00022927"/>
    </source>
</evidence>
<reference evidence="10" key="1">
    <citation type="submission" date="2021-01" db="EMBL/GenBank/DDBJ databases">
        <authorList>
            <person name="Eckstrom K.M.E."/>
        </authorList>
    </citation>
    <scope>NUCLEOTIDE SEQUENCE</scope>
    <source>
        <strain evidence="10">UVCC 0001</strain>
    </source>
</reference>
<dbReference type="PANTHER" id="PTHR21094:SF2">
    <property type="entry name" value="GOLGI SNAP RECEPTOR COMPLEX MEMBER 1"/>
    <property type="match status" value="1"/>
</dbReference>
<evidence type="ECO:0000256" key="1">
    <source>
        <dbReference type="ARBA" id="ARBA00004409"/>
    </source>
</evidence>
<evidence type="ECO:0000256" key="9">
    <source>
        <dbReference type="SAM" id="Phobius"/>
    </source>
</evidence>
<name>A0AAD9IHK9_PROWI</name>
<evidence type="ECO:0000256" key="6">
    <source>
        <dbReference type="ARBA" id="ARBA00022989"/>
    </source>
</evidence>
<evidence type="ECO:0000256" key="8">
    <source>
        <dbReference type="ARBA" id="ARBA00023136"/>
    </source>
</evidence>
<keyword evidence="4 9" id="KW-0812">Transmembrane</keyword>
<evidence type="ECO:0000313" key="10">
    <source>
        <dbReference type="EMBL" id="KAK2078589.1"/>
    </source>
</evidence>
<dbReference type="GO" id="GO:0006906">
    <property type="term" value="P:vesicle fusion"/>
    <property type="evidence" value="ECO:0007669"/>
    <property type="project" value="TreeGrafter"/>
</dbReference>
<protein>
    <recommendedName>
        <fullName evidence="12">Golgi SNAP receptor complex member 1</fullName>
    </recommendedName>
</protein>
<dbReference type="GO" id="GO:0005801">
    <property type="term" value="C:cis-Golgi network"/>
    <property type="evidence" value="ECO:0007669"/>
    <property type="project" value="InterPro"/>
</dbReference>
<dbReference type="GO" id="GO:0048219">
    <property type="term" value="P:inter-Golgi cisterna vesicle-mediated transport"/>
    <property type="evidence" value="ECO:0007669"/>
    <property type="project" value="TreeGrafter"/>
</dbReference>
<comment type="subcellular location">
    <subcellularLocation>
        <location evidence="1">Golgi apparatus membrane</location>
        <topology evidence="1">Single-pass type IV membrane protein</topology>
    </subcellularLocation>
</comment>
<evidence type="ECO:0000256" key="3">
    <source>
        <dbReference type="ARBA" id="ARBA00022448"/>
    </source>
</evidence>
<accession>A0AAD9IHK9</accession>
<keyword evidence="3" id="KW-0813">Transport</keyword>
<sequence length="218" mass="22417">MAYAGCVTEGELDIKLAAYGKLCTNFEYGYGSGETGLAADQLLKSKAGEIEGLLAALAAGNEAMGRAIGDSGGSRAHTLARHRDILRDYSQEFRRQSSVAGAARDRADLIGGAGASVPLSVAPGSGAGLLLRERGAVASSHAALDEVLGTAHGVASSLGQQRDVFEGTAGKLAGIGAAFPVVNTLLNAIRRKKNKDNLILGGVIAACIFFILVYWANK</sequence>
<keyword evidence="6 9" id="KW-1133">Transmembrane helix</keyword>
<keyword evidence="7" id="KW-0333">Golgi apparatus</keyword>
<feature type="transmembrane region" description="Helical" evidence="9">
    <location>
        <begin position="198"/>
        <end position="216"/>
    </location>
</feature>
<dbReference type="GO" id="GO:0031201">
    <property type="term" value="C:SNARE complex"/>
    <property type="evidence" value="ECO:0007669"/>
    <property type="project" value="TreeGrafter"/>
</dbReference>
<dbReference type="GO" id="GO:0015031">
    <property type="term" value="P:protein transport"/>
    <property type="evidence" value="ECO:0007669"/>
    <property type="project" value="UniProtKB-KW"/>
</dbReference>
<dbReference type="GO" id="GO:0000139">
    <property type="term" value="C:Golgi membrane"/>
    <property type="evidence" value="ECO:0007669"/>
    <property type="project" value="UniProtKB-SubCell"/>
</dbReference>
<keyword evidence="8 9" id="KW-0472">Membrane</keyword>
<comment type="similarity">
    <text evidence="2">Belongs to the GOSR1 family.</text>
</comment>
<gene>
    <name evidence="10" type="ORF">QBZ16_003429</name>
</gene>
<comment type="caution">
    <text evidence="10">The sequence shown here is derived from an EMBL/GenBank/DDBJ whole genome shotgun (WGS) entry which is preliminary data.</text>
</comment>
<dbReference type="PANTHER" id="PTHR21094">
    <property type="entry name" value="GOS-28 SNARE- RELATED"/>
    <property type="match status" value="1"/>
</dbReference>
<dbReference type="GO" id="GO:0005484">
    <property type="term" value="F:SNAP receptor activity"/>
    <property type="evidence" value="ECO:0007669"/>
    <property type="project" value="TreeGrafter"/>
</dbReference>
<evidence type="ECO:0000256" key="4">
    <source>
        <dbReference type="ARBA" id="ARBA00022692"/>
    </source>
</evidence>
<evidence type="ECO:0000256" key="7">
    <source>
        <dbReference type="ARBA" id="ARBA00023034"/>
    </source>
</evidence>